<evidence type="ECO:0000259" key="1">
    <source>
        <dbReference type="Pfam" id="PF00381"/>
    </source>
</evidence>
<evidence type="ECO:0000313" key="2">
    <source>
        <dbReference type="EMBL" id="GAA6269006.1"/>
    </source>
</evidence>
<dbReference type="RefSeq" id="WP_176253938.1">
    <property type="nucleotide sequence ID" value="NZ_BAABXL010000001.1"/>
</dbReference>
<feature type="domain" description="HPr" evidence="1">
    <location>
        <begin position="14"/>
        <end position="60"/>
    </location>
</feature>
<dbReference type="InterPro" id="IPR000032">
    <property type="entry name" value="HPr-like"/>
</dbReference>
<accession>A0ABQ0AYC9</accession>
<proteinExistence type="predicted"/>
<protein>
    <recommendedName>
        <fullName evidence="1">HPr domain-containing protein</fullName>
    </recommendedName>
</protein>
<comment type="caution">
    <text evidence="2">The sequence shown here is derived from an EMBL/GenBank/DDBJ whole genome shotgun (WGS) entry which is preliminary data.</text>
</comment>
<evidence type="ECO:0000313" key="3">
    <source>
        <dbReference type="Proteomes" id="UP001600894"/>
    </source>
</evidence>
<keyword evidence="3" id="KW-1185">Reference proteome</keyword>
<reference evidence="2 3" key="1">
    <citation type="submission" date="2024-04" db="EMBL/GenBank/DDBJ databases">
        <title>Defined microbial consortia suppress multidrug-resistant proinflammatory Enterobacteriaceae via ecological control.</title>
        <authorList>
            <person name="Furuichi M."/>
            <person name="Kawaguchi T."/>
            <person name="Pust M."/>
            <person name="Yasuma K."/>
            <person name="Plichta D."/>
            <person name="Hasegawa N."/>
            <person name="Ohya T."/>
            <person name="Bhattarai S."/>
            <person name="Sasajima S."/>
            <person name="Aoto Y."/>
            <person name="Tuganbaev T."/>
            <person name="Yaginuma M."/>
            <person name="Ueda M."/>
            <person name="Okahashi N."/>
            <person name="Amafuji K."/>
            <person name="Kiridooshi Y."/>
            <person name="Sugita K."/>
            <person name="Strazar M."/>
            <person name="Skelly A."/>
            <person name="Suda W."/>
            <person name="Hattori M."/>
            <person name="Nakamoto N."/>
            <person name="Caballero S."/>
            <person name="Norman J."/>
            <person name="Olle B."/>
            <person name="Tanoue T."/>
            <person name="Arita M."/>
            <person name="Bucci V."/>
            <person name="Atarashi K."/>
            <person name="Xavier R."/>
            <person name="Honda K."/>
        </authorList>
    </citation>
    <scope>NUCLEOTIDE SEQUENCE [LARGE SCALE GENOMIC DNA]</scope>
    <source>
        <strain evidence="3">f13</strain>
    </source>
</reference>
<dbReference type="Proteomes" id="UP001600894">
    <property type="component" value="Unassembled WGS sequence"/>
</dbReference>
<dbReference type="EMBL" id="BAABXL010000001">
    <property type="protein sequence ID" value="GAA6269006.1"/>
    <property type="molecule type" value="Genomic_DNA"/>
</dbReference>
<organism evidence="2 3">
    <name type="scientific">Enterocloster alcoholdehydrogenati</name>
    <dbReference type="NCBI Taxonomy" id="2547410"/>
    <lineage>
        <taxon>Bacteria</taxon>
        <taxon>Bacillati</taxon>
        <taxon>Bacillota</taxon>
        <taxon>Clostridia</taxon>
        <taxon>Lachnospirales</taxon>
        <taxon>Lachnospiraceae</taxon>
        <taxon>Enterocloster</taxon>
    </lineage>
</organism>
<dbReference type="Gene3D" id="3.30.1340.10">
    <property type="entry name" value="HPr-like"/>
    <property type="match status" value="1"/>
</dbReference>
<gene>
    <name evidence="2" type="ORF">F130042H8_20660</name>
</gene>
<name>A0ABQ0AYC9_9FIRM</name>
<sequence length="81" mass="9062">MKEKKIMLTSIDEAKRFVAEASKCDFDIDVFYNRFTIDAKSILGVLSLDLARVLTVQMNGGNEAFEAYLETISPEAVRNVA</sequence>
<dbReference type="InterPro" id="IPR035895">
    <property type="entry name" value="HPr-like_sf"/>
</dbReference>
<dbReference type="Pfam" id="PF00381">
    <property type="entry name" value="PTS-HPr"/>
    <property type="match status" value="1"/>
</dbReference>
<dbReference type="SUPFAM" id="SSF55594">
    <property type="entry name" value="HPr-like"/>
    <property type="match status" value="1"/>
</dbReference>